<evidence type="ECO:0000256" key="1">
    <source>
        <dbReference type="SAM" id="Phobius"/>
    </source>
</evidence>
<name>A0ABU4G9Z5_9BACL</name>
<gene>
    <name evidence="2" type="ORF">QT711_11525</name>
</gene>
<feature type="transmembrane region" description="Helical" evidence="1">
    <location>
        <begin position="7"/>
        <end position="24"/>
    </location>
</feature>
<keyword evidence="1" id="KW-0812">Transmembrane</keyword>
<dbReference type="EMBL" id="JAUBDI010000010">
    <property type="protein sequence ID" value="MDW0113818.1"/>
    <property type="molecule type" value="Genomic_DNA"/>
</dbReference>
<proteinExistence type="predicted"/>
<reference evidence="2 3" key="1">
    <citation type="submission" date="2023-06" db="EMBL/GenBank/DDBJ databases">
        <title>Sporosarcina sp. nov., isolated from Korean traditional fermented seafood 'Jeotgal'.</title>
        <authorList>
            <person name="Yang A.I."/>
            <person name="Shin N.-R."/>
        </authorList>
    </citation>
    <scope>NUCLEOTIDE SEQUENCE [LARGE SCALE GENOMIC DNA]</scope>
    <source>
        <strain evidence="2 3">KCTC13119</strain>
    </source>
</reference>
<comment type="caution">
    <text evidence="2">The sequence shown here is derived from an EMBL/GenBank/DDBJ whole genome shotgun (WGS) entry which is preliminary data.</text>
</comment>
<protein>
    <submittedName>
        <fullName evidence="2">Uncharacterized protein</fullName>
    </submittedName>
</protein>
<dbReference type="Proteomes" id="UP001282284">
    <property type="component" value="Unassembled WGS sequence"/>
</dbReference>
<feature type="transmembrane region" description="Helical" evidence="1">
    <location>
        <begin position="63"/>
        <end position="83"/>
    </location>
</feature>
<evidence type="ECO:0000313" key="2">
    <source>
        <dbReference type="EMBL" id="MDW0113818.1"/>
    </source>
</evidence>
<keyword evidence="1" id="KW-0472">Membrane</keyword>
<organism evidence="2 3">
    <name type="scientific">Sporosarcina saromensis</name>
    <dbReference type="NCBI Taxonomy" id="359365"/>
    <lineage>
        <taxon>Bacteria</taxon>
        <taxon>Bacillati</taxon>
        <taxon>Bacillota</taxon>
        <taxon>Bacilli</taxon>
        <taxon>Bacillales</taxon>
        <taxon>Caryophanaceae</taxon>
        <taxon>Sporosarcina</taxon>
    </lineage>
</organism>
<keyword evidence="1" id="KW-1133">Transmembrane helix</keyword>
<sequence>MNNTLKFTGFFMILIGIVGGLINYNKIDTENYKMAQKVADELINNSVAQVNLASAEMVYSSQITIVILIVFLGIVGGLTLMGISKLLDLKELQIAEAKKQHSILEKALQNKED</sequence>
<accession>A0ABU4G9Z5</accession>
<dbReference type="RefSeq" id="WP_317944404.1">
    <property type="nucleotide sequence ID" value="NZ_JAUBDI010000010.1"/>
</dbReference>
<keyword evidence="3" id="KW-1185">Reference proteome</keyword>
<evidence type="ECO:0000313" key="3">
    <source>
        <dbReference type="Proteomes" id="UP001282284"/>
    </source>
</evidence>